<evidence type="ECO:0000259" key="15">
    <source>
        <dbReference type="Pfam" id="PF07732"/>
    </source>
</evidence>
<dbReference type="eggNOG" id="KOG1263">
    <property type="taxonomic scope" value="Eukaryota"/>
</dbReference>
<sequence length="579" mass="64825">MELVRSFGTLFLLLCVILFFQQAAGRTRKFEFNVAYMSVNKLCRATRIVAVNGQFPGPSIRIQQGDKVIVRVHNMIRSNITIHWHGVQQRLSCWQDGPAFITQCPIQERNSFTYRFRVDQVGTLFWHAHAAWLRGTVHGAFIIEPVTRRPRPYPFPQPFRDETIILGDWFVNDLLEEEERAIVSGGAPDMSNAFIINGKPGPLFNCSATSYSKSFTHEENTHKIGFIPGEAYLLRIINAALEQDLFFSIANHTMTVVEIDASYTKHLTVTEFLITPGQTVSVLVKASQHGGSYYMAASPWRSGGALFQPTVALGIIEYITPHGNFSLMPVLHNLPNPDDKALGQKFQKLLRSLNSKQYPEQVPQLADRRLFHVVSLNVKPCSPGIICSGPAGLRLSSSINNVSFVSPKTSSILEAYYNRIPGVFTADFPDKPPVPYDYVGKAFDISDLFSETGTRVSVIPYGANVQLVLQTTINLANDSHPFHLHGFDFYIVGEGHGNFDGARDERKFNLVDPPRRNTALIPIKGWIALRFKADNPGTWLFHCHLDGHLTWGLEMAFIVLNGEGPNQTLPSPPKHRPKC</sequence>
<evidence type="ECO:0000259" key="13">
    <source>
        <dbReference type="Pfam" id="PF00394"/>
    </source>
</evidence>
<dbReference type="GO" id="GO:0005507">
    <property type="term" value="F:copper ion binding"/>
    <property type="evidence" value="ECO:0007669"/>
    <property type="project" value="InterPro"/>
</dbReference>
<evidence type="ECO:0000256" key="8">
    <source>
        <dbReference type="ARBA" id="ARBA00022737"/>
    </source>
</evidence>
<dbReference type="NCBIfam" id="TIGR03389">
    <property type="entry name" value="laccase"/>
    <property type="match status" value="1"/>
</dbReference>
<dbReference type="InParanoid" id="D8T337"/>
<keyword evidence="5 12" id="KW-0052">Apoplast</keyword>
<evidence type="ECO:0000256" key="10">
    <source>
        <dbReference type="ARBA" id="ARBA00023008"/>
    </source>
</evidence>
<dbReference type="AlphaFoldDB" id="D8T337"/>
<comment type="subcellular location">
    <subcellularLocation>
        <location evidence="2 12">Secreted</location>
        <location evidence="2 12">Extracellular space</location>
        <location evidence="2 12">Apoplast</location>
    </subcellularLocation>
</comment>
<dbReference type="PROSITE" id="PS00080">
    <property type="entry name" value="MULTICOPPER_OXIDASE2"/>
    <property type="match status" value="1"/>
</dbReference>
<keyword evidence="6 12" id="KW-0964">Secreted</keyword>
<dbReference type="InterPro" id="IPR034285">
    <property type="entry name" value="CuRO_2_LCC"/>
</dbReference>
<dbReference type="PANTHER" id="PTHR11709:SF452">
    <property type="entry name" value="LACCASE-2"/>
    <property type="match status" value="1"/>
</dbReference>
<dbReference type="Proteomes" id="UP000001514">
    <property type="component" value="Unassembled WGS sequence"/>
</dbReference>
<dbReference type="Pfam" id="PF07732">
    <property type="entry name" value="Cu-oxidase_3"/>
    <property type="match status" value="1"/>
</dbReference>
<evidence type="ECO:0000256" key="12">
    <source>
        <dbReference type="RuleBase" id="RU361119"/>
    </source>
</evidence>
<feature type="chain" id="PRO_5005127373" description="Laccase" evidence="12">
    <location>
        <begin position="26"/>
        <end position="579"/>
    </location>
</feature>
<dbReference type="InterPro" id="IPR008972">
    <property type="entry name" value="Cupredoxin"/>
</dbReference>
<dbReference type="EMBL" id="GL377667">
    <property type="protein sequence ID" value="EFJ08957.1"/>
    <property type="molecule type" value="Genomic_DNA"/>
</dbReference>
<keyword evidence="12" id="KW-0732">Signal</keyword>
<dbReference type="SUPFAM" id="SSF49503">
    <property type="entry name" value="Cupredoxins"/>
    <property type="match status" value="3"/>
</dbReference>
<dbReference type="InterPro" id="IPR017761">
    <property type="entry name" value="Laccase"/>
</dbReference>
<comment type="catalytic activity">
    <reaction evidence="1 12">
        <text>4 hydroquinone + O2 = 4 benzosemiquinone + 2 H2O</text>
        <dbReference type="Rhea" id="RHEA:11276"/>
        <dbReference type="ChEBI" id="CHEBI:15377"/>
        <dbReference type="ChEBI" id="CHEBI:15379"/>
        <dbReference type="ChEBI" id="CHEBI:17594"/>
        <dbReference type="ChEBI" id="CHEBI:17977"/>
        <dbReference type="EC" id="1.10.3.2"/>
    </reaction>
</comment>
<dbReference type="STRING" id="88036.D8T337"/>
<dbReference type="CDD" id="cd13849">
    <property type="entry name" value="CuRO_1_LCC_plant"/>
    <property type="match status" value="1"/>
</dbReference>
<feature type="signal peptide" evidence="12">
    <location>
        <begin position="1"/>
        <end position="25"/>
    </location>
</feature>
<evidence type="ECO:0000256" key="6">
    <source>
        <dbReference type="ARBA" id="ARBA00022525"/>
    </source>
</evidence>
<comment type="similarity">
    <text evidence="3 12">Belongs to the multicopper oxidase family.</text>
</comment>
<evidence type="ECO:0000256" key="5">
    <source>
        <dbReference type="ARBA" id="ARBA00022523"/>
    </source>
</evidence>
<keyword evidence="17" id="KW-1185">Reference proteome</keyword>
<comment type="function">
    <text evidence="12">Lignin degradation and detoxification of lignin-derived products.</text>
</comment>
<dbReference type="Pfam" id="PF00394">
    <property type="entry name" value="Cu-oxidase"/>
    <property type="match status" value="1"/>
</dbReference>
<dbReference type="PANTHER" id="PTHR11709">
    <property type="entry name" value="MULTI-COPPER OXIDASE"/>
    <property type="match status" value="1"/>
</dbReference>
<evidence type="ECO:0000256" key="7">
    <source>
        <dbReference type="ARBA" id="ARBA00022723"/>
    </source>
</evidence>
<proteinExistence type="inferred from homology"/>
<dbReference type="InterPro" id="IPR011706">
    <property type="entry name" value="Cu-oxidase_C"/>
</dbReference>
<dbReference type="CDD" id="cd13897">
    <property type="entry name" value="CuRO_3_LCC_plant"/>
    <property type="match status" value="1"/>
</dbReference>
<dbReference type="InterPro" id="IPR011707">
    <property type="entry name" value="Cu-oxidase-like_N"/>
</dbReference>
<dbReference type="InterPro" id="IPR034289">
    <property type="entry name" value="CuRO_3_LCC"/>
</dbReference>
<dbReference type="Gramene" id="EFJ08957">
    <property type="protein sequence ID" value="EFJ08957"/>
    <property type="gene ID" value="SELMODRAFT_130643"/>
</dbReference>
<dbReference type="Pfam" id="PF07731">
    <property type="entry name" value="Cu-oxidase_2"/>
    <property type="match status" value="1"/>
</dbReference>
<dbReference type="OrthoDB" id="2121828at2759"/>
<dbReference type="KEGG" id="smo:SELMODRAFT_130643"/>
<dbReference type="InterPro" id="IPR002355">
    <property type="entry name" value="Cu_oxidase_Cu_BS"/>
</dbReference>
<evidence type="ECO:0000256" key="9">
    <source>
        <dbReference type="ARBA" id="ARBA00023002"/>
    </source>
</evidence>
<dbReference type="HOGENOM" id="CLU_006504_6_3_1"/>
<keyword evidence="7 12" id="KW-0479">Metal-binding</keyword>
<dbReference type="Gene3D" id="2.60.40.420">
    <property type="entry name" value="Cupredoxins - blue copper proteins"/>
    <property type="match status" value="3"/>
</dbReference>
<gene>
    <name evidence="16" type="ORF">SELMODRAFT_130643</name>
</gene>
<comment type="cofactor">
    <cofactor evidence="12">
        <name>Cu cation</name>
        <dbReference type="ChEBI" id="CHEBI:23378"/>
    </cofactor>
    <text evidence="12">Binds 4 Cu cations per monomer.</text>
</comment>
<keyword evidence="11 12" id="KW-0439">Lignin degradation</keyword>
<dbReference type="EC" id="1.10.3.2" evidence="4 12"/>
<dbReference type="GO" id="GO:0048046">
    <property type="term" value="C:apoplast"/>
    <property type="evidence" value="ECO:0007669"/>
    <property type="project" value="UniProtKB-SubCell"/>
</dbReference>
<dbReference type="OMA" id="GDWEHHP"/>
<evidence type="ECO:0000256" key="1">
    <source>
        <dbReference type="ARBA" id="ARBA00000349"/>
    </source>
</evidence>
<protein>
    <recommendedName>
        <fullName evidence="4 12">Laccase</fullName>
        <ecNumber evidence="4 12">1.10.3.2</ecNumber>
    </recommendedName>
    <alternativeName>
        <fullName evidence="12">Benzenediol:oxygen oxidoreductase</fullName>
    </alternativeName>
    <alternativeName>
        <fullName evidence="12">Diphenol oxidase</fullName>
    </alternativeName>
    <alternativeName>
        <fullName evidence="12">Urishiol oxidase</fullName>
    </alternativeName>
</protein>
<dbReference type="InterPro" id="IPR001117">
    <property type="entry name" value="Cu-oxidase_2nd"/>
</dbReference>
<dbReference type="PROSITE" id="PS00079">
    <property type="entry name" value="MULTICOPPER_OXIDASE1"/>
    <property type="match status" value="1"/>
</dbReference>
<evidence type="ECO:0000259" key="14">
    <source>
        <dbReference type="Pfam" id="PF07731"/>
    </source>
</evidence>
<feature type="domain" description="Plastocyanin-like" evidence="13">
    <location>
        <begin position="162"/>
        <end position="319"/>
    </location>
</feature>
<feature type="domain" description="Plastocyanin-like" evidence="14">
    <location>
        <begin position="428"/>
        <end position="561"/>
    </location>
</feature>
<evidence type="ECO:0000256" key="2">
    <source>
        <dbReference type="ARBA" id="ARBA00004271"/>
    </source>
</evidence>
<evidence type="ECO:0000313" key="17">
    <source>
        <dbReference type="Proteomes" id="UP000001514"/>
    </source>
</evidence>
<evidence type="ECO:0000256" key="11">
    <source>
        <dbReference type="ARBA" id="ARBA00023185"/>
    </source>
</evidence>
<evidence type="ECO:0000256" key="3">
    <source>
        <dbReference type="ARBA" id="ARBA00010609"/>
    </source>
</evidence>
<keyword evidence="8 12" id="KW-0677">Repeat</keyword>
<organism evidence="17">
    <name type="scientific">Selaginella moellendorffii</name>
    <name type="common">Spikemoss</name>
    <dbReference type="NCBI Taxonomy" id="88036"/>
    <lineage>
        <taxon>Eukaryota</taxon>
        <taxon>Viridiplantae</taxon>
        <taxon>Streptophyta</taxon>
        <taxon>Embryophyta</taxon>
        <taxon>Tracheophyta</taxon>
        <taxon>Lycopodiopsida</taxon>
        <taxon>Selaginellales</taxon>
        <taxon>Selaginellaceae</taxon>
        <taxon>Selaginella</taxon>
    </lineage>
</organism>
<dbReference type="GO" id="GO:0052716">
    <property type="term" value="F:hydroquinone:oxygen oxidoreductase activity"/>
    <property type="evidence" value="ECO:0007669"/>
    <property type="project" value="UniProtKB-EC"/>
</dbReference>
<accession>D8T337</accession>
<evidence type="ECO:0000256" key="4">
    <source>
        <dbReference type="ARBA" id="ARBA00012297"/>
    </source>
</evidence>
<dbReference type="InterPro" id="IPR034288">
    <property type="entry name" value="CuRO_1_LCC"/>
</dbReference>
<dbReference type="InterPro" id="IPR033138">
    <property type="entry name" value="Cu_oxidase_CS"/>
</dbReference>
<dbReference type="InterPro" id="IPR045087">
    <property type="entry name" value="Cu-oxidase_fam"/>
</dbReference>
<reference evidence="16 17" key="1">
    <citation type="journal article" date="2011" name="Science">
        <title>The Selaginella genome identifies genetic changes associated with the evolution of vascular plants.</title>
        <authorList>
            <person name="Banks J.A."/>
            <person name="Nishiyama T."/>
            <person name="Hasebe M."/>
            <person name="Bowman J.L."/>
            <person name="Gribskov M."/>
            <person name="dePamphilis C."/>
            <person name="Albert V.A."/>
            <person name="Aono N."/>
            <person name="Aoyama T."/>
            <person name="Ambrose B.A."/>
            <person name="Ashton N.W."/>
            <person name="Axtell M.J."/>
            <person name="Barker E."/>
            <person name="Barker M.S."/>
            <person name="Bennetzen J.L."/>
            <person name="Bonawitz N.D."/>
            <person name="Chapple C."/>
            <person name="Cheng C."/>
            <person name="Correa L.G."/>
            <person name="Dacre M."/>
            <person name="DeBarry J."/>
            <person name="Dreyer I."/>
            <person name="Elias M."/>
            <person name="Engstrom E.M."/>
            <person name="Estelle M."/>
            <person name="Feng L."/>
            <person name="Finet C."/>
            <person name="Floyd S.K."/>
            <person name="Frommer W.B."/>
            <person name="Fujita T."/>
            <person name="Gramzow L."/>
            <person name="Gutensohn M."/>
            <person name="Harholt J."/>
            <person name="Hattori M."/>
            <person name="Heyl A."/>
            <person name="Hirai T."/>
            <person name="Hiwatashi Y."/>
            <person name="Ishikawa M."/>
            <person name="Iwata M."/>
            <person name="Karol K.G."/>
            <person name="Koehler B."/>
            <person name="Kolukisaoglu U."/>
            <person name="Kubo M."/>
            <person name="Kurata T."/>
            <person name="Lalonde S."/>
            <person name="Li K."/>
            <person name="Li Y."/>
            <person name="Litt A."/>
            <person name="Lyons E."/>
            <person name="Manning G."/>
            <person name="Maruyama T."/>
            <person name="Michael T.P."/>
            <person name="Mikami K."/>
            <person name="Miyazaki S."/>
            <person name="Morinaga S."/>
            <person name="Murata T."/>
            <person name="Mueller-Roeber B."/>
            <person name="Nelson D.R."/>
            <person name="Obara M."/>
            <person name="Oguri Y."/>
            <person name="Olmstead R.G."/>
            <person name="Onodera N."/>
            <person name="Petersen B.L."/>
            <person name="Pils B."/>
            <person name="Prigge M."/>
            <person name="Rensing S.A."/>
            <person name="Riano-Pachon D.M."/>
            <person name="Roberts A.W."/>
            <person name="Sato Y."/>
            <person name="Scheller H.V."/>
            <person name="Schulz B."/>
            <person name="Schulz C."/>
            <person name="Shakirov E.V."/>
            <person name="Shibagaki N."/>
            <person name="Shinohara N."/>
            <person name="Shippen D.E."/>
            <person name="Soerensen I."/>
            <person name="Sotooka R."/>
            <person name="Sugimoto N."/>
            <person name="Sugita M."/>
            <person name="Sumikawa N."/>
            <person name="Tanurdzic M."/>
            <person name="Theissen G."/>
            <person name="Ulvskov P."/>
            <person name="Wakazuki S."/>
            <person name="Weng J.K."/>
            <person name="Willats W.W."/>
            <person name="Wipf D."/>
            <person name="Wolf P.G."/>
            <person name="Yang L."/>
            <person name="Zimmer A.D."/>
            <person name="Zhu Q."/>
            <person name="Mitros T."/>
            <person name="Hellsten U."/>
            <person name="Loque D."/>
            <person name="Otillar R."/>
            <person name="Salamov A."/>
            <person name="Schmutz J."/>
            <person name="Shapiro H."/>
            <person name="Lindquist E."/>
            <person name="Lucas S."/>
            <person name="Rokhsar D."/>
            <person name="Grigoriev I.V."/>
        </authorList>
    </citation>
    <scope>NUCLEOTIDE SEQUENCE [LARGE SCALE GENOMIC DNA]</scope>
</reference>
<dbReference type="CDD" id="cd13875">
    <property type="entry name" value="CuRO_2_LCC_plant"/>
    <property type="match status" value="1"/>
</dbReference>
<keyword evidence="10 12" id="KW-0186">Copper</keyword>
<name>D8T337_SELML</name>
<evidence type="ECO:0000313" key="16">
    <source>
        <dbReference type="EMBL" id="EFJ08957.1"/>
    </source>
</evidence>
<keyword evidence="9 12" id="KW-0560">Oxidoreductase</keyword>
<dbReference type="GO" id="GO:0046274">
    <property type="term" value="P:lignin catabolic process"/>
    <property type="evidence" value="ECO:0007669"/>
    <property type="project" value="UniProtKB-KW"/>
</dbReference>
<feature type="domain" description="Plastocyanin-like" evidence="15">
    <location>
        <begin position="34"/>
        <end position="145"/>
    </location>
</feature>
<dbReference type="GO" id="GO:0016491">
    <property type="term" value="F:oxidoreductase activity"/>
    <property type="evidence" value="ECO:0000318"/>
    <property type="project" value="GO_Central"/>
</dbReference>